<feature type="region of interest" description="Disordered" evidence="1">
    <location>
        <begin position="104"/>
        <end position="163"/>
    </location>
</feature>
<organism evidence="2 3">
    <name type="scientific">Coccomyxa subellipsoidea</name>
    <dbReference type="NCBI Taxonomy" id="248742"/>
    <lineage>
        <taxon>Eukaryota</taxon>
        <taxon>Viridiplantae</taxon>
        <taxon>Chlorophyta</taxon>
        <taxon>core chlorophytes</taxon>
        <taxon>Trebouxiophyceae</taxon>
        <taxon>Trebouxiophyceae incertae sedis</taxon>
        <taxon>Coccomyxaceae</taxon>
        <taxon>Coccomyxa</taxon>
    </lineage>
</organism>
<reference evidence="2 3" key="1">
    <citation type="journal article" date="2024" name="Nat. Commun.">
        <title>Phylogenomics reveals the evolutionary origins of lichenization in chlorophyte algae.</title>
        <authorList>
            <person name="Puginier C."/>
            <person name="Libourel C."/>
            <person name="Otte J."/>
            <person name="Skaloud P."/>
            <person name="Haon M."/>
            <person name="Grisel S."/>
            <person name="Petersen M."/>
            <person name="Berrin J.G."/>
            <person name="Delaux P.M."/>
            <person name="Dal Grande F."/>
            <person name="Keller J."/>
        </authorList>
    </citation>
    <scope>NUCLEOTIDE SEQUENCE [LARGE SCALE GENOMIC DNA]</scope>
    <source>
        <strain evidence="2 3">SAG 216-7</strain>
    </source>
</reference>
<accession>A0ABR2YMR1</accession>
<sequence length="262" mass="27905">MQKITKDQVNPDSKAATTAVQQFYVAVGSSDMKMTTLVDLLLALQANGPFSMAVLCGSRDTLDTLVSCLTPIHRTEVHYLHSDLSDDERRSVQGRFSQSLEAALHPAATEDDQDADITRGSSIGQADQSAGFDGRGARGGHTDSEGGAAGAEGQSREAEVQEQAERPIAHVLLSTDAGVRLAESSGLPPNVALIVHYDLPTRKNTYVRRLGLFGRSAALKIAVYFVVAGEVAAFRTLEGFAGNAVIDVMPVHISDIFPARRG</sequence>
<name>A0ABR2YMR1_9CHLO</name>
<comment type="caution">
    <text evidence="2">The sequence shown here is derived from an EMBL/GenBank/DDBJ whole genome shotgun (WGS) entry which is preliminary data.</text>
</comment>
<evidence type="ECO:0008006" key="4">
    <source>
        <dbReference type="Google" id="ProtNLM"/>
    </source>
</evidence>
<dbReference type="SUPFAM" id="SSF52540">
    <property type="entry name" value="P-loop containing nucleoside triphosphate hydrolases"/>
    <property type="match status" value="1"/>
</dbReference>
<dbReference type="InterPro" id="IPR027417">
    <property type="entry name" value="P-loop_NTPase"/>
</dbReference>
<evidence type="ECO:0000313" key="2">
    <source>
        <dbReference type="EMBL" id="KAK9908317.1"/>
    </source>
</evidence>
<evidence type="ECO:0000313" key="3">
    <source>
        <dbReference type="Proteomes" id="UP001491310"/>
    </source>
</evidence>
<gene>
    <name evidence="2" type="ORF">WJX75_005955</name>
</gene>
<feature type="compositionally biased region" description="Basic and acidic residues" evidence="1">
    <location>
        <begin position="154"/>
        <end position="163"/>
    </location>
</feature>
<dbReference type="Gene3D" id="3.40.50.300">
    <property type="entry name" value="P-loop containing nucleotide triphosphate hydrolases"/>
    <property type="match status" value="1"/>
</dbReference>
<dbReference type="Proteomes" id="UP001491310">
    <property type="component" value="Unassembled WGS sequence"/>
</dbReference>
<protein>
    <recommendedName>
        <fullName evidence="4">Helicase C-terminal domain-containing protein</fullName>
    </recommendedName>
</protein>
<proteinExistence type="predicted"/>
<evidence type="ECO:0000256" key="1">
    <source>
        <dbReference type="SAM" id="MobiDB-lite"/>
    </source>
</evidence>
<keyword evidence="3" id="KW-1185">Reference proteome</keyword>
<feature type="compositionally biased region" description="Polar residues" evidence="1">
    <location>
        <begin position="119"/>
        <end position="128"/>
    </location>
</feature>
<dbReference type="EMBL" id="JALJOT010000008">
    <property type="protein sequence ID" value="KAK9908317.1"/>
    <property type="molecule type" value="Genomic_DNA"/>
</dbReference>